<dbReference type="Pfam" id="PF01066">
    <property type="entry name" value="CDP-OH_P_transf"/>
    <property type="match status" value="1"/>
</dbReference>
<dbReference type="Gene3D" id="1.20.120.1760">
    <property type="match status" value="1"/>
</dbReference>
<feature type="transmembrane region" description="Helical" evidence="16">
    <location>
        <begin position="204"/>
        <end position="225"/>
    </location>
</feature>
<dbReference type="PANTHER" id="PTHR14269">
    <property type="entry name" value="CDP-DIACYLGLYCEROL--GLYCEROL-3-PHOSPHATE 3-PHOSPHATIDYLTRANSFERASE-RELATED"/>
    <property type="match status" value="1"/>
</dbReference>
<feature type="transmembrane region" description="Helical" evidence="16">
    <location>
        <begin position="119"/>
        <end position="138"/>
    </location>
</feature>
<evidence type="ECO:0000256" key="9">
    <source>
        <dbReference type="ARBA" id="ARBA00022989"/>
    </source>
</evidence>
<dbReference type="EMBL" id="CP070608">
    <property type="protein sequence ID" value="QSE97937.1"/>
    <property type="molecule type" value="Genomic_DNA"/>
</dbReference>
<keyword evidence="7 15" id="KW-0808">Transferase</keyword>
<dbReference type="InterPro" id="IPR043130">
    <property type="entry name" value="CDP-OH_PTrfase_TM_dom"/>
</dbReference>
<dbReference type="Proteomes" id="UP000662783">
    <property type="component" value="Chromosome"/>
</dbReference>
<evidence type="ECO:0000256" key="12">
    <source>
        <dbReference type="ARBA" id="ARBA00023209"/>
    </source>
</evidence>
<dbReference type="PANTHER" id="PTHR14269:SF61">
    <property type="entry name" value="CDP-DIACYLGLYCEROL--SERINE O-PHOSPHATIDYLTRANSFERASE"/>
    <property type="match status" value="1"/>
</dbReference>
<dbReference type="InterPro" id="IPR000462">
    <property type="entry name" value="CDP-OH_P_trans"/>
</dbReference>
<evidence type="ECO:0000256" key="4">
    <source>
        <dbReference type="ARBA" id="ARBA00013174"/>
    </source>
</evidence>
<dbReference type="NCBIfam" id="TIGR00473">
    <property type="entry name" value="pssA"/>
    <property type="match status" value="1"/>
</dbReference>
<dbReference type="GO" id="GO:0012505">
    <property type="term" value="C:endomembrane system"/>
    <property type="evidence" value="ECO:0007669"/>
    <property type="project" value="UniProtKB-SubCell"/>
</dbReference>
<dbReference type="EC" id="2.7.8.8" evidence="4"/>
<feature type="transmembrane region" description="Helical" evidence="16">
    <location>
        <begin position="90"/>
        <end position="107"/>
    </location>
</feature>
<keyword evidence="9 16" id="KW-1133">Transmembrane helix</keyword>
<evidence type="ECO:0000256" key="5">
    <source>
        <dbReference type="ARBA" id="ARBA00017171"/>
    </source>
</evidence>
<evidence type="ECO:0000256" key="7">
    <source>
        <dbReference type="ARBA" id="ARBA00022679"/>
    </source>
</evidence>
<comment type="similarity">
    <text evidence="3 15">Belongs to the CDP-alcohol phosphatidyltransferase class-I family.</text>
</comment>
<keyword evidence="8 16" id="KW-0812">Transmembrane</keyword>
<evidence type="ECO:0000256" key="3">
    <source>
        <dbReference type="ARBA" id="ARBA00010441"/>
    </source>
</evidence>
<dbReference type="GO" id="GO:0008654">
    <property type="term" value="P:phospholipid biosynthetic process"/>
    <property type="evidence" value="ECO:0007669"/>
    <property type="project" value="UniProtKB-KW"/>
</dbReference>
<evidence type="ECO:0000256" key="2">
    <source>
        <dbReference type="ARBA" id="ARBA00004127"/>
    </source>
</evidence>
<evidence type="ECO:0000256" key="14">
    <source>
        <dbReference type="ARBA" id="ARBA00032361"/>
    </source>
</evidence>
<dbReference type="InterPro" id="IPR004533">
    <property type="entry name" value="CDP-diaglyc--ser_O-PTrfase"/>
</dbReference>
<name>A0A974WIV0_9BACT</name>
<keyword evidence="12" id="KW-0594">Phospholipid biosynthesis</keyword>
<dbReference type="RefSeq" id="WP_205722445.1">
    <property type="nucleotide sequence ID" value="NZ_CP070608.1"/>
</dbReference>
<keyword evidence="18" id="KW-1185">Reference proteome</keyword>
<proteinExistence type="inferred from homology"/>
<evidence type="ECO:0000256" key="15">
    <source>
        <dbReference type="RuleBase" id="RU003750"/>
    </source>
</evidence>
<keyword evidence="11 16" id="KW-0472">Membrane</keyword>
<sequence>MIKHIPNLITCSNLLCGCLGIVFAFQGNLEWSVYSIWAAMVFDFLDGFTARMLKVSSDIGKQLDSLADMVTFGLLPAVFLFHLFSDDAGYLAYLSFLVAVFSAFRLAKFNVDDSQSDSFVGMPTPANALFISSLLFVFQIYPELKSDELLAVFSVMCSFWLIMPVRLLALKFSGFDFKLNLFRYLLILTSIVLFIIFGRMSFPLIILSYLILSIVNNLTISNNIIGK</sequence>
<dbReference type="InterPro" id="IPR050324">
    <property type="entry name" value="CDP-alcohol_PTase-I"/>
</dbReference>
<dbReference type="GO" id="GO:0016020">
    <property type="term" value="C:membrane"/>
    <property type="evidence" value="ECO:0007669"/>
    <property type="project" value="InterPro"/>
</dbReference>
<feature type="transmembrane region" description="Helical" evidence="16">
    <location>
        <begin position="150"/>
        <end position="169"/>
    </location>
</feature>
<gene>
    <name evidence="17" type="primary">pssA</name>
    <name evidence="17" type="ORF">JR347_02280</name>
</gene>
<dbReference type="PROSITE" id="PS51257">
    <property type="entry name" value="PROKAR_LIPOPROTEIN"/>
    <property type="match status" value="1"/>
</dbReference>
<evidence type="ECO:0000256" key="8">
    <source>
        <dbReference type="ARBA" id="ARBA00022692"/>
    </source>
</evidence>
<dbReference type="InterPro" id="IPR048254">
    <property type="entry name" value="CDP_ALCOHOL_P_TRANSF_CS"/>
</dbReference>
<dbReference type="PROSITE" id="PS00379">
    <property type="entry name" value="CDP_ALCOHOL_P_TRANSF"/>
    <property type="match status" value="1"/>
</dbReference>
<accession>A0A974WIV0</accession>
<evidence type="ECO:0000256" key="13">
    <source>
        <dbReference type="ARBA" id="ARBA00023264"/>
    </source>
</evidence>
<evidence type="ECO:0000313" key="17">
    <source>
        <dbReference type="EMBL" id="QSE97937.1"/>
    </source>
</evidence>
<reference evidence="17" key="1">
    <citation type="submission" date="2021-02" db="EMBL/GenBank/DDBJ databases">
        <title>Fulvivirga sp. S481 isolated from sea water.</title>
        <authorList>
            <person name="Bae S.S."/>
            <person name="Baek K."/>
        </authorList>
    </citation>
    <scope>NUCLEOTIDE SEQUENCE</scope>
    <source>
        <strain evidence="17">S481</strain>
    </source>
</reference>
<dbReference type="KEGG" id="fuv:JR347_02280"/>
<evidence type="ECO:0000256" key="16">
    <source>
        <dbReference type="SAM" id="Phobius"/>
    </source>
</evidence>
<feature type="transmembrane region" description="Helical" evidence="16">
    <location>
        <begin position="181"/>
        <end position="198"/>
    </location>
</feature>
<evidence type="ECO:0000256" key="1">
    <source>
        <dbReference type="ARBA" id="ARBA00000287"/>
    </source>
</evidence>
<keyword evidence="6" id="KW-0444">Lipid biosynthesis</keyword>
<evidence type="ECO:0000256" key="10">
    <source>
        <dbReference type="ARBA" id="ARBA00023098"/>
    </source>
</evidence>
<keyword evidence="13" id="KW-1208">Phospholipid metabolism</keyword>
<evidence type="ECO:0000256" key="6">
    <source>
        <dbReference type="ARBA" id="ARBA00022516"/>
    </source>
</evidence>
<dbReference type="GO" id="GO:0003882">
    <property type="term" value="F:CDP-diacylglycerol-serine O-phosphatidyltransferase activity"/>
    <property type="evidence" value="ECO:0007669"/>
    <property type="project" value="UniProtKB-EC"/>
</dbReference>
<protein>
    <recommendedName>
        <fullName evidence="5">CDP-diacylglycerol--serine O-phosphatidyltransferase</fullName>
        <ecNumber evidence="4">2.7.8.8</ecNumber>
    </recommendedName>
    <alternativeName>
        <fullName evidence="14">Phosphatidylserine synthase</fullName>
    </alternativeName>
</protein>
<comment type="subcellular location">
    <subcellularLocation>
        <location evidence="2">Endomembrane system</location>
        <topology evidence="2">Multi-pass membrane protein</topology>
    </subcellularLocation>
</comment>
<keyword evidence="10" id="KW-0443">Lipid metabolism</keyword>
<comment type="catalytic activity">
    <reaction evidence="1">
        <text>a CDP-1,2-diacyl-sn-glycerol + L-serine = a 1,2-diacyl-sn-glycero-3-phospho-L-serine + CMP + H(+)</text>
        <dbReference type="Rhea" id="RHEA:16913"/>
        <dbReference type="ChEBI" id="CHEBI:15378"/>
        <dbReference type="ChEBI" id="CHEBI:33384"/>
        <dbReference type="ChEBI" id="CHEBI:57262"/>
        <dbReference type="ChEBI" id="CHEBI:58332"/>
        <dbReference type="ChEBI" id="CHEBI:60377"/>
        <dbReference type="EC" id="2.7.8.8"/>
    </reaction>
</comment>
<evidence type="ECO:0000256" key="11">
    <source>
        <dbReference type="ARBA" id="ARBA00023136"/>
    </source>
</evidence>
<evidence type="ECO:0000313" key="18">
    <source>
        <dbReference type="Proteomes" id="UP000662783"/>
    </source>
</evidence>
<organism evidence="17 18">
    <name type="scientific">Fulvivirga lutea</name>
    <dbReference type="NCBI Taxonomy" id="2810512"/>
    <lineage>
        <taxon>Bacteria</taxon>
        <taxon>Pseudomonadati</taxon>
        <taxon>Bacteroidota</taxon>
        <taxon>Cytophagia</taxon>
        <taxon>Cytophagales</taxon>
        <taxon>Fulvivirgaceae</taxon>
        <taxon>Fulvivirga</taxon>
    </lineage>
</organism>
<dbReference type="AlphaFoldDB" id="A0A974WIV0"/>